<dbReference type="InterPro" id="IPR035959">
    <property type="entry name" value="RutC-like_sf"/>
</dbReference>
<proteinExistence type="inferred from homology"/>
<dbReference type="PANTHER" id="PTHR11803:SF58">
    <property type="entry name" value="PROTEIN HMF1-RELATED"/>
    <property type="match status" value="1"/>
</dbReference>
<dbReference type="PANTHER" id="PTHR11803">
    <property type="entry name" value="2-IMINOBUTANOATE/2-IMINOPROPANOATE DEAMINASE RIDA"/>
    <property type="match status" value="1"/>
</dbReference>
<sequence>MMAEKITWESVGQKPNPVLSPAWSYKDLIFASGTLGCEDDGTYSNSIERQTQKALENLEKVLKAAGSSLQDTLKIVVFLNKAEDIGRMNTVYAKFLPHKPARSCFGINFPNKKVLVEIEAVAFKPKAKL</sequence>
<dbReference type="AlphaFoldDB" id="A0A7D9H3P1"/>
<dbReference type="Pfam" id="PF01042">
    <property type="entry name" value="Ribonuc_L-PSP"/>
    <property type="match status" value="1"/>
</dbReference>
<organism evidence="2 3">
    <name type="scientific">Dekkera bruxellensis</name>
    <name type="common">Brettanomyces custersii</name>
    <dbReference type="NCBI Taxonomy" id="5007"/>
    <lineage>
        <taxon>Eukaryota</taxon>
        <taxon>Fungi</taxon>
        <taxon>Dikarya</taxon>
        <taxon>Ascomycota</taxon>
        <taxon>Saccharomycotina</taxon>
        <taxon>Pichiomycetes</taxon>
        <taxon>Pichiales</taxon>
        <taxon>Pichiaceae</taxon>
        <taxon>Brettanomyces</taxon>
    </lineage>
</organism>
<keyword evidence="3" id="KW-1185">Reference proteome</keyword>
<dbReference type="EMBL" id="CABFWN010000005">
    <property type="protein sequence ID" value="VUG19708.1"/>
    <property type="molecule type" value="Genomic_DNA"/>
</dbReference>
<dbReference type="GO" id="GO:0019239">
    <property type="term" value="F:deaminase activity"/>
    <property type="evidence" value="ECO:0007669"/>
    <property type="project" value="TreeGrafter"/>
</dbReference>
<reference evidence="2 3" key="1">
    <citation type="submission" date="2019-07" db="EMBL/GenBank/DDBJ databases">
        <authorList>
            <person name="Friedrich A."/>
            <person name="Schacherer J."/>
        </authorList>
    </citation>
    <scope>NUCLEOTIDE SEQUENCE [LARGE SCALE GENOMIC DNA]</scope>
</reference>
<comment type="similarity">
    <text evidence="1">Belongs to the RutC family.</text>
</comment>
<dbReference type="Gene3D" id="3.30.1330.40">
    <property type="entry name" value="RutC-like"/>
    <property type="match status" value="1"/>
</dbReference>
<evidence type="ECO:0000313" key="2">
    <source>
        <dbReference type="EMBL" id="VUG19708.1"/>
    </source>
</evidence>
<evidence type="ECO:0000313" key="3">
    <source>
        <dbReference type="Proteomes" id="UP000478008"/>
    </source>
</evidence>
<protein>
    <submittedName>
        <fullName evidence="2">DEBR0S5_09890g1_1</fullName>
    </submittedName>
</protein>
<accession>A0A7D9H3P1</accession>
<dbReference type="Proteomes" id="UP000478008">
    <property type="component" value="Unassembled WGS sequence"/>
</dbReference>
<evidence type="ECO:0000256" key="1">
    <source>
        <dbReference type="ARBA" id="ARBA00010552"/>
    </source>
</evidence>
<gene>
    <name evidence="2" type="ORF">DEBR0S5_09890G</name>
</gene>
<dbReference type="CDD" id="cd00448">
    <property type="entry name" value="YjgF_YER057c_UK114_family"/>
    <property type="match status" value="1"/>
</dbReference>
<dbReference type="SUPFAM" id="SSF55298">
    <property type="entry name" value="YjgF-like"/>
    <property type="match status" value="1"/>
</dbReference>
<dbReference type="InterPro" id="IPR006175">
    <property type="entry name" value="YjgF/YER057c/UK114"/>
</dbReference>
<dbReference type="GO" id="GO:0005829">
    <property type="term" value="C:cytosol"/>
    <property type="evidence" value="ECO:0007669"/>
    <property type="project" value="TreeGrafter"/>
</dbReference>
<name>A0A7D9H3P1_DEKBR</name>